<dbReference type="PROSITE" id="PS51385">
    <property type="entry name" value="YJEF_N"/>
    <property type="match status" value="1"/>
</dbReference>
<keyword evidence="7 17" id="KW-0067">ATP-binding</keyword>
<dbReference type="SUPFAM" id="SSF64153">
    <property type="entry name" value="YjeF N-terminal domain-like"/>
    <property type="match status" value="1"/>
</dbReference>
<evidence type="ECO:0000256" key="1">
    <source>
        <dbReference type="ARBA" id="ARBA00000013"/>
    </source>
</evidence>
<feature type="binding site" evidence="17">
    <location>
        <position position="363"/>
    </location>
    <ligand>
        <name>(6S)-NADPHX</name>
        <dbReference type="ChEBI" id="CHEBI:64076"/>
    </ligand>
</feature>
<reference evidence="21 22" key="1">
    <citation type="journal article" date="2014" name="Nat. Commun.">
        <title>Physiological and genomic features of highly alkaliphilic hydrogen-utilizing Betaproteobacteria from a continental serpentinizing site.</title>
        <authorList>
            <person name="Suzuki S."/>
            <person name="Kuenen J.G."/>
            <person name="Schipper K."/>
            <person name="van der Velde S."/>
            <person name="Ishii S."/>
            <person name="Wu A."/>
            <person name="Sorokin D.Y."/>
            <person name="Tenney A."/>
            <person name="Meng X.Y."/>
            <person name="Morrill P.L."/>
            <person name="Kamagata Y."/>
            <person name="Muyzer G."/>
            <person name="Nealson K.H."/>
        </authorList>
    </citation>
    <scope>NUCLEOTIDE SEQUENCE [LARGE SCALE GENOMIC DNA]</scope>
    <source>
        <strain evidence="21 22">A1</strain>
    </source>
</reference>
<feature type="binding site" evidence="17">
    <location>
        <position position="417"/>
    </location>
    <ligand>
        <name>(6S)-NADPHX</name>
        <dbReference type="ChEBI" id="CHEBI:64076"/>
    </ligand>
</feature>
<dbReference type="InterPro" id="IPR000631">
    <property type="entry name" value="CARKD"/>
</dbReference>
<dbReference type="CDD" id="cd01171">
    <property type="entry name" value="YXKO-related"/>
    <property type="match status" value="1"/>
</dbReference>
<comment type="catalytic activity">
    <reaction evidence="15 17 18">
        <text>(6S)-NADHX + ADP = AMP + phosphate + NADH + H(+)</text>
        <dbReference type="Rhea" id="RHEA:32223"/>
        <dbReference type="ChEBI" id="CHEBI:15378"/>
        <dbReference type="ChEBI" id="CHEBI:43474"/>
        <dbReference type="ChEBI" id="CHEBI:57945"/>
        <dbReference type="ChEBI" id="CHEBI:64074"/>
        <dbReference type="ChEBI" id="CHEBI:456215"/>
        <dbReference type="ChEBI" id="CHEBI:456216"/>
        <dbReference type="EC" id="4.2.1.136"/>
    </reaction>
</comment>
<evidence type="ECO:0000256" key="6">
    <source>
        <dbReference type="ARBA" id="ARBA00022741"/>
    </source>
</evidence>
<dbReference type="SUPFAM" id="SSF53613">
    <property type="entry name" value="Ribokinase-like"/>
    <property type="match status" value="1"/>
</dbReference>
<keyword evidence="21" id="KW-0808">Transferase</keyword>
<sequence>MNLPAHPQRLSLPDLPRALPLYGSQSSRAIEQRAQHELGRQHLPAHTLMQRAGAAVFRLSAALAPHARRVWVVCGGGNNGSDGLLAAVAWQQRLQPLGGQVCVTWLGDAQRLPDDARHAWALAQQAGLHWAEAPADGPDAPDLAIDALFGLGLAQAVRGPALDWIERLQSLPCPLLCVDLPSGLCADHGNWHARAAPTASPLRHTLSLLTLKPGLFTHHGRQASGQIWFDDLGWSQLGLAAPGPSAWLHGPETPHGMGPVPSPSLLRQRQHSPHKGTHGSVIVIGGQQPGPQGTGMTGAAVLAARAALRGGAGRVYLGLLEPAAGTAAAPVFDPLQPELMLRPAAALLHDPIAAQSVTVCGCGGGTAVAALLADVLATCPRLVLDADALNALAADAALQAQLMARLDRGWQTVLTPHPLEAARLLGCSVAQVQADRLGAAQQLAERSRCVVALKGSGTVVAAPGWVPSINPSGNALLASAGTGDVLAGLIGALLATAEAGLEATAQAAAAAVHRHGRCADRWPSEQPLLCASELLNCL</sequence>
<feature type="binding site" evidence="17">
    <location>
        <position position="484"/>
    </location>
    <ligand>
        <name>(6S)-NADPHX</name>
        <dbReference type="ChEBI" id="CHEBI:64076"/>
    </ligand>
</feature>
<evidence type="ECO:0000256" key="16">
    <source>
        <dbReference type="ARBA" id="ARBA00049209"/>
    </source>
</evidence>
<dbReference type="HAMAP" id="MF_01965">
    <property type="entry name" value="NADHX_dehydratase"/>
    <property type="match status" value="1"/>
</dbReference>
<dbReference type="NCBIfam" id="TIGR00197">
    <property type="entry name" value="yjeF_nterm"/>
    <property type="match status" value="1"/>
</dbReference>
<organism evidence="21 22">
    <name type="scientific">Serpentinimonas raichei</name>
    <dbReference type="NCBI Taxonomy" id="1458425"/>
    <lineage>
        <taxon>Bacteria</taxon>
        <taxon>Pseudomonadati</taxon>
        <taxon>Pseudomonadota</taxon>
        <taxon>Betaproteobacteria</taxon>
        <taxon>Burkholderiales</taxon>
        <taxon>Comamonadaceae</taxon>
        <taxon>Serpentinimonas</taxon>
    </lineage>
</organism>
<gene>
    <name evidence="17" type="primary">nnrD</name>
    <name evidence="21" type="ORF">SRAA_0713</name>
</gene>
<evidence type="ECO:0000256" key="4">
    <source>
        <dbReference type="ARBA" id="ARBA00009524"/>
    </source>
</evidence>
<dbReference type="GO" id="GO:0016301">
    <property type="term" value="F:kinase activity"/>
    <property type="evidence" value="ECO:0007669"/>
    <property type="project" value="UniProtKB-KW"/>
</dbReference>
<dbReference type="GO" id="GO:0005524">
    <property type="term" value="F:ATP binding"/>
    <property type="evidence" value="ECO:0007669"/>
    <property type="project" value="UniProtKB-UniRule"/>
</dbReference>
<keyword evidence="10 17" id="KW-0520">NAD</keyword>
<evidence type="ECO:0000256" key="11">
    <source>
        <dbReference type="ARBA" id="ARBA00023235"/>
    </source>
</evidence>
<dbReference type="Gene3D" id="3.40.1190.20">
    <property type="match status" value="1"/>
</dbReference>
<evidence type="ECO:0000256" key="2">
    <source>
        <dbReference type="ARBA" id="ARBA00000909"/>
    </source>
</evidence>
<keyword evidence="6 17" id="KW-0547">Nucleotide-binding</keyword>
<evidence type="ECO:0000256" key="17">
    <source>
        <dbReference type="HAMAP-Rule" id="MF_01965"/>
    </source>
</evidence>
<comment type="catalytic activity">
    <reaction evidence="2 18">
        <text>(6R)-NADPHX = (6S)-NADPHX</text>
        <dbReference type="Rhea" id="RHEA:32227"/>
        <dbReference type="ChEBI" id="CHEBI:64076"/>
        <dbReference type="ChEBI" id="CHEBI:64077"/>
        <dbReference type="EC" id="5.1.99.6"/>
    </reaction>
</comment>
<evidence type="ECO:0000256" key="18">
    <source>
        <dbReference type="PIRNR" id="PIRNR017184"/>
    </source>
</evidence>
<dbReference type="InterPro" id="IPR036652">
    <property type="entry name" value="YjeF_N_dom_sf"/>
</dbReference>
<comment type="similarity">
    <text evidence="4 18">In the C-terminal section; belongs to the NnrD/CARKD family.</text>
</comment>
<keyword evidence="9 18" id="KW-0630">Potassium</keyword>
<comment type="catalytic activity">
    <reaction evidence="1 18">
        <text>(6R)-NADHX = (6S)-NADHX</text>
        <dbReference type="Rhea" id="RHEA:32215"/>
        <dbReference type="ChEBI" id="CHEBI:64074"/>
        <dbReference type="ChEBI" id="CHEBI:64075"/>
        <dbReference type="EC" id="5.1.99.6"/>
    </reaction>
</comment>
<evidence type="ECO:0000256" key="13">
    <source>
        <dbReference type="ARBA" id="ARBA00023268"/>
    </source>
</evidence>
<feature type="binding site" evidence="17">
    <location>
        <position position="483"/>
    </location>
    <ligand>
        <name>AMP</name>
        <dbReference type="ChEBI" id="CHEBI:456215"/>
    </ligand>
</feature>
<dbReference type="Pfam" id="PF03853">
    <property type="entry name" value="YjeF_N"/>
    <property type="match status" value="1"/>
</dbReference>
<dbReference type="PANTHER" id="PTHR12592">
    <property type="entry name" value="ATP-DEPENDENT (S)-NAD(P)H-HYDRATE DEHYDRATASE FAMILY MEMBER"/>
    <property type="match status" value="1"/>
</dbReference>
<comment type="cofactor">
    <cofactor evidence="17">
        <name>Mg(2+)</name>
        <dbReference type="ChEBI" id="CHEBI:18420"/>
    </cofactor>
</comment>
<name>A0A060NHH3_9BURK</name>
<dbReference type="PROSITE" id="PS51383">
    <property type="entry name" value="YJEF_C_3"/>
    <property type="match status" value="1"/>
</dbReference>
<comment type="function">
    <text evidence="14 18">Bifunctional enzyme that catalyzes the epimerization of the S- and R-forms of NAD(P)HX and the dehydration of the S-form of NAD(P)HX at the expense of ADP, which is converted to AMP. This allows the repair of both epimers of NAD(P)HX, a damaged form of NAD(P)H that is a result of enzymatic or heat-dependent hydration.</text>
</comment>
<dbReference type="KEGG" id="cbaa:SRAA_0713"/>
<dbReference type="GO" id="GO:0052855">
    <property type="term" value="F:ADP-dependent NAD(P)H-hydrate dehydratase activity"/>
    <property type="evidence" value="ECO:0007669"/>
    <property type="project" value="UniProtKB-UniRule"/>
</dbReference>
<evidence type="ECO:0000256" key="5">
    <source>
        <dbReference type="ARBA" id="ARBA00022723"/>
    </source>
</evidence>
<dbReference type="PANTHER" id="PTHR12592:SF0">
    <property type="entry name" value="ATP-DEPENDENT (S)-NAD(P)H-HYDRATE DEHYDRATASE"/>
    <property type="match status" value="1"/>
</dbReference>
<evidence type="ECO:0000313" key="21">
    <source>
        <dbReference type="EMBL" id="BAO80567.1"/>
    </source>
</evidence>
<keyword evidence="22" id="KW-1185">Reference proteome</keyword>
<feature type="domain" description="YjeF N-terminal" evidence="20">
    <location>
        <begin position="27"/>
        <end position="240"/>
    </location>
</feature>
<dbReference type="GO" id="GO:0110051">
    <property type="term" value="P:metabolite repair"/>
    <property type="evidence" value="ECO:0007669"/>
    <property type="project" value="TreeGrafter"/>
</dbReference>
<evidence type="ECO:0000256" key="15">
    <source>
        <dbReference type="ARBA" id="ARBA00048238"/>
    </source>
</evidence>
<comment type="subunit">
    <text evidence="17">Homotetramer.</text>
</comment>
<accession>A0A060NHH3</accession>
<keyword evidence="12 17" id="KW-0456">Lyase</keyword>
<evidence type="ECO:0000256" key="10">
    <source>
        <dbReference type="ARBA" id="ARBA00023027"/>
    </source>
</evidence>
<evidence type="ECO:0000259" key="20">
    <source>
        <dbReference type="PROSITE" id="PS51385"/>
    </source>
</evidence>
<feature type="domain" description="YjeF C-terminal" evidence="19">
    <location>
        <begin position="258"/>
        <end position="538"/>
    </location>
</feature>
<dbReference type="PIRSF" id="PIRSF017184">
    <property type="entry name" value="Nnr"/>
    <property type="match status" value="1"/>
</dbReference>
<dbReference type="AlphaFoldDB" id="A0A060NHH3"/>
<keyword evidence="8 17" id="KW-0521">NADP</keyword>
<dbReference type="RefSeq" id="WP_045531036.1">
    <property type="nucleotide sequence ID" value="NZ_AP014568.1"/>
</dbReference>
<comment type="catalytic activity">
    <reaction evidence="16 17 18">
        <text>(6S)-NADPHX + ADP = AMP + phosphate + NADPH + H(+)</text>
        <dbReference type="Rhea" id="RHEA:32235"/>
        <dbReference type="ChEBI" id="CHEBI:15378"/>
        <dbReference type="ChEBI" id="CHEBI:43474"/>
        <dbReference type="ChEBI" id="CHEBI:57783"/>
        <dbReference type="ChEBI" id="CHEBI:64076"/>
        <dbReference type="ChEBI" id="CHEBI:456215"/>
        <dbReference type="ChEBI" id="CHEBI:456216"/>
        <dbReference type="EC" id="4.2.1.136"/>
    </reaction>
</comment>
<keyword evidence="21" id="KW-0418">Kinase</keyword>
<dbReference type="InterPro" id="IPR029056">
    <property type="entry name" value="Ribokinase-like"/>
</dbReference>
<dbReference type="EMBL" id="AP014568">
    <property type="protein sequence ID" value="BAO80567.1"/>
    <property type="molecule type" value="Genomic_DNA"/>
</dbReference>
<proteinExistence type="inferred from homology"/>
<comment type="similarity">
    <text evidence="17">Belongs to the NnrD/CARKD family.</text>
</comment>
<comment type="similarity">
    <text evidence="3 18">In the N-terminal section; belongs to the NnrE/AIBP family.</text>
</comment>
<evidence type="ECO:0000256" key="9">
    <source>
        <dbReference type="ARBA" id="ARBA00022958"/>
    </source>
</evidence>
<dbReference type="Pfam" id="PF01256">
    <property type="entry name" value="Carb_kinase"/>
    <property type="match status" value="1"/>
</dbReference>
<evidence type="ECO:0000313" key="22">
    <source>
        <dbReference type="Proteomes" id="UP000067461"/>
    </source>
</evidence>
<dbReference type="InterPro" id="IPR017953">
    <property type="entry name" value="Carbohydrate_kinase_pred_CS"/>
</dbReference>
<dbReference type="GO" id="GO:0046496">
    <property type="term" value="P:nicotinamide nucleotide metabolic process"/>
    <property type="evidence" value="ECO:0007669"/>
    <property type="project" value="UniProtKB-UniRule"/>
</dbReference>
<feature type="binding site" evidence="17">
    <location>
        <begin position="454"/>
        <end position="458"/>
    </location>
    <ligand>
        <name>AMP</name>
        <dbReference type="ChEBI" id="CHEBI:456215"/>
    </ligand>
</feature>
<comment type="cofactor">
    <cofactor evidence="18">
        <name>K(+)</name>
        <dbReference type="ChEBI" id="CHEBI:29103"/>
    </cofactor>
    <text evidence="18">Binds 1 potassium ion per subunit.</text>
</comment>
<evidence type="ECO:0000256" key="14">
    <source>
        <dbReference type="ARBA" id="ARBA00025153"/>
    </source>
</evidence>
<dbReference type="InterPro" id="IPR030677">
    <property type="entry name" value="Nnr"/>
</dbReference>
<dbReference type="PROSITE" id="PS01050">
    <property type="entry name" value="YJEF_C_2"/>
    <property type="match status" value="1"/>
</dbReference>
<feature type="binding site" evidence="17">
    <location>
        <position position="299"/>
    </location>
    <ligand>
        <name>(6S)-NADPHX</name>
        <dbReference type="ChEBI" id="CHEBI:64076"/>
    </ligand>
</feature>
<dbReference type="STRING" id="1458425.SRAA_0713"/>
<keyword evidence="13" id="KW-0511">Multifunctional enzyme</keyword>
<dbReference type="EC" id="4.2.1.136" evidence="17"/>
<evidence type="ECO:0000259" key="19">
    <source>
        <dbReference type="PROSITE" id="PS51383"/>
    </source>
</evidence>
<dbReference type="Gene3D" id="3.40.50.10260">
    <property type="entry name" value="YjeF N-terminal domain"/>
    <property type="match status" value="1"/>
</dbReference>
<keyword evidence="11 18" id="KW-0413">Isomerase</keyword>
<dbReference type="Proteomes" id="UP000067461">
    <property type="component" value="Chromosome"/>
</dbReference>
<evidence type="ECO:0000256" key="7">
    <source>
        <dbReference type="ARBA" id="ARBA00022840"/>
    </source>
</evidence>
<dbReference type="HOGENOM" id="CLU_024853_4_3_4"/>
<protein>
    <recommendedName>
        <fullName evidence="17">ADP-dependent (S)-NAD(P)H-hydrate dehydratase</fullName>
        <ecNumber evidence="17">4.2.1.136</ecNumber>
    </recommendedName>
    <alternativeName>
        <fullName evidence="17">ADP-dependent NAD(P)HX dehydratase</fullName>
    </alternativeName>
</protein>
<keyword evidence="5 18" id="KW-0479">Metal-binding</keyword>
<evidence type="ECO:0000256" key="3">
    <source>
        <dbReference type="ARBA" id="ARBA00006001"/>
    </source>
</evidence>
<evidence type="ECO:0000256" key="8">
    <source>
        <dbReference type="ARBA" id="ARBA00022857"/>
    </source>
</evidence>
<dbReference type="InterPro" id="IPR004443">
    <property type="entry name" value="YjeF_N_dom"/>
</dbReference>
<dbReference type="GO" id="GO:0052856">
    <property type="term" value="F:NAD(P)HX epimerase activity"/>
    <property type="evidence" value="ECO:0007669"/>
    <property type="project" value="UniProtKB-EC"/>
</dbReference>
<dbReference type="NCBIfam" id="TIGR00196">
    <property type="entry name" value="yjeF_cterm"/>
    <property type="match status" value="1"/>
</dbReference>
<dbReference type="OrthoDB" id="9806925at2"/>
<comment type="function">
    <text evidence="17">Catalyzes the dehydration of the S-form of NAD(P)HX at the expense of ADP, which is converted to AMP. Together with NAD(P)HX epimerase, which catalyzes the epimerization of the S- and R-forms, the enzyme allows the repair of both epimers of NAD(P)HX, a damaged form of NAD(P)H that is a result of enzymatic or heat-dependent hydration.</text>
</comment>
<dbReference type="GO" id="GO:0046872">
    <property type="term" value="F:metal ion binding"/>
    <property type="evidence" value="ECO:0007669"/>
    <property type="project" value="UniProtKB-UniRule"/>
</dbReference>
<evidence type="ECO:0000256" key="12">
    <source>
        <dbReference type="ARBA" id="ARBA00023239"/>
    </source>
</evidence>